<evidence type="ECO:0000313" key="4">
    <source>
        <dbReference type="Proteomes" id="UP000195667"/>
    </source>
</evidence>
<dbReference type="Gene3D" id="3.30.470.20">
    <property type="entry name" value="ATP-grasp fold, B domain"/>
    <property type="match status" value="1"/>
</dbReference>
<dbReference type="PANTHER" id="PTHR14465:SF0">
    <property type="entry name" value="IQ DOMAIN-CONTAINING PROTEIN H"/>
    <property type="match status" value="1"/>
</dbReference>
<dbReference type="Pfam" id="PF18604">
    <property type="entry name" value="PreAtp-grasp"/>
    <property type="match status" value="1"/>
</dbReference>
<keyword evidence="1" id="KW-0547">Nucleotide-binding</keyword>
<keyword evidence="4" id="KW-1185">Reference proteome</keyword>
<evidence type="ECO:0000313" key="3">
    <source>
        <dbReference type="EMBL" id="SJM93496.1"/>
    </source>
</evidence>
<organism evidence="3 4">
    <name type="scientific">Crenothrix polyspora</name>
    <dbReference type="NCBI Taxonomy" id="360316"/>
    <lineage>
        <taxon>Bacteria</taxon>
        <taxon>Pseudomonadati</taxon>
        <taxon>Pseudomonadota</taxon>
        <taxon>Gammaproteobacteria</taxon>
        <taxon>Methylococcales</taxon>
        <taxon>Crenotrichaceae</taxon>
        <taxon>Crenothrix</taxon>
    </lineage>
</organism>
<reference evidence="4" key="1">
    <citation type="submission" date="2017-02" db="EMBL/GenBank/DDBJ databases">
        <authorList>
            <person name="Daims H."/>
        </authorList>
    </citation>
    <scope>NUCLEOTIDE SEQUENCE [LARGE SCALE GENOMIC DNA]</scope>
</reference>
<evidence type="ECO:0000259" key="2">
    <source>
        <dbReference type="PROSITE" id="PS50975"/>
    </source>
</evidence>
<protein>
    <recommendedName>
        <fullName evidence="2">ATP-grasp domain-containing protein</fullName>
    </recommendedName>
</protein>
<dbReference type="Proteomes" id="UP000195667">
    <property type="component" value="Unassembled WGS sequence"/>
</dbReference>
<evidence type="ECO:0000256" key="1">
    <source>
        <dbReference type="PROSITE-ProRule" id="PRU00409"/>
    </source>
</evidence>
<accession>A0A1R4HBE3</accession>
<dbReference type="InterPro" id="IPR038752">
    <property type="entry name" value="IQCH"/>
</dbReference>
<keyword evidence="1" id="KW-0067">ATP-binding</keyword>
<dbReference type="GO" id="GO:0005524">
    <property type="term" value="F:ATP binding"/>
    <property type="evidence" value="ECO:0007669"/>
    <property type="project" value="UniProtKB-UniRule"/>
</dbReference>
<feature type="domain" description="ATP-grasp" evidence="2">
    <location>
        <begin position="160"/>
        <end position="375"/>
    </location>
</feature>
<dbReference type="PROSITE" id="PS50975">
    <property type="entry name" value="ATP_GRASP"/>
    <property type="match status" value="1"/>
</dbReference>
<dbReference type="EMBL" id="FUKI01000119">
    <property type="protein sequence ID" value="SJM93496.1"/>
    <property type="molecule type" value="Genomic_DNA"/>
</dbReference>
<gene>
    <name evidence="3" type="ORF">CRENPOLYSF1_430137</name>
</gene>
<dbReference type="PANTHER" id="PTHR14465">
    <property type="entry name" value="IQ DOMAIN-CONTAINING PROTEIN H"/>
    <property type="match status" value="1"/>
</dbReference>
<dbReference type="AlphaFoldDB" id="A0A1R4HBE3"/>
<proteinExistence type="predicted"/>
<sequence length="410" mass="44807">MPISVASVPEIYGRFDEICIFIHAVTSVGEISGVNLNDKAAARAMLLMRPKDIIVVSSPIENACLNYFNTLGLTIDPQRIVVVPVASDVPLTEGLVLDASALDRIKALVGNEPVVIDPFMAGKNEINLVVQLKKLLGNRVAYIGANLSVAQRVNRKDIARQLAIESNVPVAPGELISNILTSNGDNLTKEKLREAVQRQMGMTGNVVVKGVVGASGSATFVIKKGMCLDGALQKILDRRDNTEYLVEPLFKISVAPNVTVWIDPDDGAVLLANSTDQRLDENLIFAGSIFPSSARTHREIVGAATRLAKRLYQMGVSGWAGFDFVEYHDALTGEYRFFFSEINARYNGGLYAKALFDVIKSRQRQYNRPIPEAYVTQNIAISPATFYELQTAYSELLFDLETGYGVIGCD</sequence>
<dbReference type="InterPro" id="IPR011761">
    <property type="entry name" value="ATP-grasp"/>
</dbReference>
<dbReference type="SUPFAM" id="SSF56059">
    <property type="entry name" value="Glutathione synthetase ATP-binding domain-like"/>
    <property type="match status" value="1"/>
</dbReference>
<dbReference type="InterPro" id="IPR040754">
    <property type="entry name" value="PreAtp-grasp"/>
</dbReference>
<name>A0A1R4HBE3_9GAMM</name>
<dbReference type="GO" id="GO:0046872">
    <property type="term" value="F:metal ion binding"/>
    <property type="evidence" value="ECO:0007669"/>
    <property type="project" value="InterPro"/>
</dbReference>
<dbReference type="RefSeq" id="WP_087143867.1">
    <property type="nucleotide sequence ID" value="NZ_FUKI01000119.1"/>
</dbReference>